<keyword evidence="3" id="KW-1185">Reference proteome</keyword>
<protein>
    <submittedName>
        <fullName evidence="2">Uncharacterized protein</fullName>
    </submittedName>
</protein>
<dbReference type="AlphaFoldDB" id="A0AAW0EPI9"/>
<feature type="compositionally biased region" description="Low complexity" evidence="1">
    <location>
        <begin position="17"/>
        <end position="31"/>
    </location>
</feature>
<feature type="compositionally biased region" description="Basic and acidic residues" evidence="1">
    <location>
        <begin position="66"/>
        <end position="85"/>
    </location>
</feature>
<name>A0AAW0EPI9_9TRYP</name>
<sequence>MGRGVKRKRSDTPSPRPSSRGSSSSSASRAGELPAATGAPPPKRGATNVHVVDADPVASEHVSPARSDESVRVESSREREEALLHEGSDLSGDALKQFLQKNFVDYVNETLFDAAALDALES</sequence>
<dbReference type="Proteomes" id="UP001430356">
    <property type="component" value="Unassembled WGS sequence"/>
</dbReference>
<accession>A0AAW0EPI9</accession>
<organism evidence="2 3">
    <name type="scientific">Novymonas esmeraldas</name>
    <dbReference type="NCBI Taxonomy" id="1808958"/>
    <lineage>
        <taxon>Eukaryota</taxon>
        <taxon>Discoba</taxon>
        <taxon>Euglenozoa</taxon>
        <taxon>Kinetoplastea</taxon>
        <taxon>Metakinetoplastina</taxon>
        <taxon>Trypanosomatida</taxon>
        <taxon>Trypanosomatidae</taxon>
        <taxon>Novymonas</taxon>
    </lineage>
</organism>
<comment type="caution">
    <text evidence="2">The sequence shown here is derived from an EMBL/GenBank/DDBJ whole genome shotgun (WGS) entry which is preliminary data.</text>
</comment>
<dbReference type="EMBL" id="JAECZO010000046">
    <property type="protein sequence ID" value="KAK7195059.1"/>
    <property type="molecule type" value="Genomic_DNA"/>
</dbReference>
<evidence type="ECO:0000313" key="3">
    <source>
        <dbReference type="Proteomes" id="UP001430356"/>
    </source>
</evidence>
<evidence type="ECO:0000256" key="1">
    <source>
        <dbReference type="SAM" id="MobiDB-lite"/>
    </source>
</evidence>
<proteinExistence type="predicted"/>
<feature type="region of interest" description="Disordered" evidence="1">
    <location>
        <begin position="1"/>
        <end position="85"/>
    </location>
</feature>
<evidence type="ECO:0000313" key="2">
    <source>
        <dbReference type="EMBL" id="KAK7195059.1"/>
    </source>
</evidence>
<reference evidence="2 3" key="1">
    <citation type="journal article" date="2021" name="MBio">
        <title>A New Model Trypanosomatid, Novymonas esmeraldas: Genomic Perception of Its 'Candidatus Pandoraea novymonadis' Endosymbiont.</title>
        <authorList>
            <person name="Zakharova A."/>
            <person name="Saura A."/>
            <person name="Butenko A."/>
            <person name="Podesvova L."/>
            <person name="Warmusova S."/>
            <person name="Kostygov A.Y."/>
            <person name="Nenarokova A."/>
            <person name="Lukes J."/>
            <person name="Opperdoes F.R."/>
            <person name="Yurchenko V."/>
        </authorList>
    </citation>
    <scope>NUCLEOTIDE SEQUENCE [LARGE SCALE GENOMIC DNA]</scope>
    <source>
        <strain evidence="2 3">E262AT.01</strain>
    </source>
</reference>
<gene>
    <name evidence="2" type="ORF">NESM_000428700</name>
</gene>